<protein>
    <recommendedName>
        <fullName evidence="4">Periplasmic binding protein</fullName>
    </recommendedName>
</protein>
<keyword evidence="3" id="KW-1185">Reference proteome</keyword>
<sequence length="469" mass="49945">MAAQNKAAGRLTIKAIAALLLLAPFLVSPTYGQQNSSCVTTFDPTHDYFPDKSQVDGGALFSITYNLNYKVVKNTSLNTTYILTQCGTPAPNATVIPPTNTTVFIQIPVTNLASLATTAVSYIEMLGKQAAIKAVDTEGLVSSPCVQSGLEKGTIVGLEDTNSTLRAEQLKKYDVIFSSFGTEPGSENKTVITSEVEDPSPLNRAEWLEFYATFFNAEKAAQALTASINNNYNCFKSTATTKATTKPVIAWAMYDAPSVYNNNTPSWILSGAPYKRILSTDAGATFFNGTTASSFSTSADFATAVQSVDILIDESVAGSTFDSFLQNYNLLTTTAPGTTLKFIQNKAVFREDGLVNPNNGRDWFGGAVAMDDAVLQDLVRAVHPELFKISQYNWIRNIAKNEPEQLLTSANCTAADTTSPVPDRALSCANLQAGGSGNGSNSAAASLNSLASGVLMLTLGVFTTLAILF</sequence>
<dbReference type="Proteomes" id="UP001194696">
    <property type="component" value="Unassembled WGS sequence"/>
</dbReference>
<reference evidence="2 3" key="1">
    <citation type="journal article" date="2020" name="Fungal Divers.">
        <title>Resolving the Mortierellaceae phylogeny through synthesis of multi-gene phylogenetics and phylogenomics.</title>
        <authorList>
            <person name="Vandepol N."/>
            <person name="Liber J."/>
            <person name="Desiro A."/>
            <person name="Na H."/>
            <person name="Kennedy M."/>
            <person name="Barry K."/>
            <person name="Grigoriev I.V."/>
            <person name="Miller A.N."/>
            <person name="O'Donnell K."/>
            <person name="Stajich J.E."/>
            <person name="Bonito G."/>
        </authorList>
    </citation>
    <scope>NUCLEOTIDE SEQUENCE [LARGE SCALE GENOMIC DNA]</scope>
    <source>
        <strain evidence="2 3">AD045</strain>
    </source>
</reference>
<comment type="caution">
    <text evidence="2">The sequence shown here is derived from an EMBL/GenBank/DDBJ whole genome shotgun (WGS) entry which is preliminary data.</text>
</comment>
<keyword evidence="1" id="KW-0732">Signal</keyword>
<accession>A0ABQ7KAV4</accession>
<organism evidence="2 3">
    <name type="scientific">Linnemannia gamsii</name>
    <dbReference type="NCBI Taxonomy" id="64522"/>
    <lineage>
        <taxon>Eukaryota</taxon>
        <taxon>Fungi</taxon>
        <taxon>Fungi incertae sedis</taxon>
        <taxon>Mucoromycota</taxon>
        <taxon>Mortierellomycotina</taxon>
        <taxon>Mortierellomycetes</taxon>
        <taxon>Mortierellales</taxon>
        <taxon>Mortierellaceae</taxon>
        <taxon>Linnemannia</taxon>
    </lineage>
</organism>
<dbReference type="PANTHER" id="PTHR38360:SF1">
    <property type="entry name" value="F12P19.7"/>
    <property type="match status" value="1"/>
</dbReference>
<dbReference type="PANTHER" id="PTHR38360">
    <property type="entry name" value="OS03G0120000 PROTEIN"/>
    <property type="match status" value="1"/>
</dbReference>
<evidence type="ECO:0008006" key="4">
    <source>
        <dbReference type="Google" id="ProtNLM"/>
    </source>
</evidence>
<evidence type="ECO:0000313" key="2">
    <source>
        <dbReference type="EMBL" id="KAG0294565.1"/>
    </source>
</evidence>
<proteinExistence type="predicted"/>
<feature type="chain" id="PRO_5047322824" description="Periplasmic binding protein" evidence="1">
    <location>
        <begin position="33"/>
        <end position="469"/>
    </location>
</feature>
<evidence type="ECO:0000256" key="1">
    <source>
        <dbReference type="SAM" id="SignalP"/>
    </source>
</evidence>
<feature type="signal peptide" evidence="1">
    <location>
        <begin position="1"/>
        <end position="32"/>
    </location>
</feature>
<evidence type="ECO:0000313" key="3">
    <source>
        <dbReference type="Proteomes" id="UP001194696"/>
    </source>
</evidence>
<dbReference type="EMBL" id="JAAAIM010000114">
    <property type="protein sequence ID" value="KAG0294565.1"/>
    <property type="molecule type" value="Genomic_DNA"/>
</dbReference>
<name>A0ABQ7KAV4_9FUNG</name>
<dbReference type="SUPFAM" id="SSF53807">
    <property type="entry name" value="Helical backbone' metal receptor"/>
    <property type="match status" value="1"/>
</dbReference>
<gene>
    <name evidence="2" type="ORF">BGZ96_000913</name>
</gene>